<keyword evidence="7" id="KW-1185">Reference proteome</keyword>
<accession>A0A8H3VI20</accession>
<comment type="caution">
    <text evidence="4">The sequence shown here is derived from an EMBL/GenBank/DDBJ whole genome shotgun (WGS) entry which is preliminary data.</text>
</comment>
<evidence type="ECO:0000313" key="5">
    <source>
        <dbReference type="EMBL" id="KAE9988870.1"/>
    </source>
</evidence>
<evidence type="ECO:0000313" key="6">
    <source>
        <dbReference type="Proteomes" id="UP000447873"/>
    </source>
</evidence>
<dbReference type="InterPro" id="IPR057503">
    <property type="entry name" value="PH_RdRP"/>
</dbReference>
<evidence type="ECO:0000259" key="2">
    <source>
        <dbReference type="Pfam" id="PF05183"/>
    </source>
</evidence>
<dbReference type="GO" id="GO:0003968">
    <property type="term" value="F:RNA-directed RNA polymerase activity"/>
    <property type="evidence" value="ECO:0007669"/>
    <property type="project" value="UniProtKB-KW"/>
</dbReference>
<organism evidence="4 7">
    <name type="scientific">Venturia inaequalis</name>
    <name type="common">Apple scab fungus</name>
    <dbReference type="NCBI Taxonomy" id="5025"/>
    <lineage>
        <taxon>Eukaryota</taxon>
        <taxon>Fungi</taxon>
        <taxon>Dikarya</taxon>
        <taxon>Ascomycota</taxon>
        <taxon>Pezizomycotina</taxon>
        <taxon>Dothideomycetes</taxon>
        <taxon>Pleosporomycetidae</taxon>
        <taxon>Venturiales</taxon>
        <taxon>Venturiaceae</taxon>
        <taxon>Venturia</taxon>
    </lineage>
</organism>
<protein>
    <recommendedName>
        <fullName evidence="1">RNA-dependent RNA polymerase</fullName>
        <ecNumber evidence="1">2.7.7.48</ecNumber>
    </recommendedName>
</protein>
<sequence>MAISEGFDIFVSGIPAPVQESRVRDLLHPYLLRHGIVRYEITKGKNQGYASIFIDDFARGQAFLNVMQNQNTLRLHNKFTLKFKRSTNSNPKDDRFVRQKMAQVEASKQRIGTLLVGNKSLVILINHPYLPGKWQHRLDMSFNDISEIIISRGNISSAFITGTVAPKVYSAEDNPFPDLQNLNLTTNRNRTAPLKKVRVPALDDGHAKVAGTCFVYEVILEDDLALLSLSELLRGGPDMPSMSRMQIHSVKPTRSYDVQMETLRNALSHDWNGRLPFSVRFQALRIVRLGWLSPDSMTALVPEMVKLGSDGIPEQACADAVRHILDGMDSPHPSLSAGNYSTQSLTRRLREEACTSPKDSSVCRTAKENSHLALIHHVRITPCGLYLAGPTPEVTNRVLRSYPDNTNYFIRVTFGDEDADRLEVQYSTNNDGIWNRIHAMLNGALRICGRDYTFLGFSQSSMKSHTAWFMAPFVDPKTQDNVFPALVVKNIGEFDSFRSPARCAARIGQAFTDTNVYVVLEGICYQYSLPDVERDGRCFSDGCGLISSELADKIMERYPGLKGRPQVNAFQIRYLGYKGVLARAVHLSGEQLYVRPSMKKFDCDVPNHLEVCGIADKPLPLFLNRSLIKILEDLGVPAQNILILADQTVKDLHKQMDSPINIANFLESEKIAHAAGFPKLIQHLDDIQIPPSDDRFLQAVVELAAIVRLRELKYKGRIPVKNGMKLMGVMDHTGTLKHNEIYCPWIDANGYRQVHLGRVAVTRSPTNHPGDLQFADSVDVSLDSPLRELHNLVFFSEYGERDLPSQLGGGDLDGDMYDIFWEPLLIPPGRCTPADYPRLPAIDIGRTVTVKDITNHFVDYMKSDNVGLLSNHLMTLADRQDSGIRDKDCVAIAELISNALDFAKTGIKPEMNKLPKFDRRIKPDFMAPGPHVTIDSLEASLQFVEQDEKNPHDPVATLDPDQRKMVYYKSDKVLGRLFRMIDEKGFYDQLRASTHADAGPQASVLKRVLEYVLKASEGLLYAQYLNLAKDIRSDYETSLDNISYDYALHPGHPLHEVEVVTGCALGSIFNRRLKDSVRDMREQFNRDVAHTRSAIRTDDDGNIDEALPRSIACLYDAVTYPGLKKKWGGKEVELKSFAYLAAAVCLEELQRFHGGLLRRYGTKSKGNIVMKA</sequence>
<dbReference type="InterPro" id="IPR057596">
    <property type="entry name" value="RDRP_core"/>
</dbReference>
<gene>
    <name evidence="4" type="ORF">EG327_003468</name>
    <name evidence="5" type="ORF">EG328_005580</name>
</gene>
<comment type="similarity">
    <text evidence="1">Belongs to the RdRP family.</text>
</comment>
<dbReference type="PANTHER" id="PTHR23079">
    <property type="entry name" value="RNA-DEPENDENT RNA POLYMERASE"/>
    <property type="match status" value="1"/>
</dbReference>
<feature type="domain" description="RdRP-like PH" evidence="3">
    <location>
        <begin position="107"/>
        <end position="253"/>
    </location>
</feature>
<reference evidence="4 7" key="1">
    <citation type="submission" date="2019-07" db="EMBL/GenBank/DDBJ databases">
        <title>Venturia inaequalis Genome Resource.</title>
        <authorList>
            <person name="Lichtner F.J."/>
        </authorList>
    </citation>
    <scope>NUCLEOTIDE SEQUENCE [LARGE SCALE GENOMIC DNA]</scope>
    <source>
        <strain evidence="5 6">120213</strain>
        <strain evidence="4 7">DMI_063113</strain>
    </source>
</reference>
<dbReference type="GO" id="GO:0031380">
    <property type="term" value="C:nuclear RNA-directed RNA polymerase complex"/>
    <property type="evidence" value="ECO:0007669"/>
    <property type="project" value="TreeGrafter"/>
</dbReference>
<dbReference type="Proteomes" id="UP000490939">
    <property type="component" value="Unassembled WGS sequence"/>
</dbReference>
<dbReference type="Pfam" id="PF05183">
    <property type="entry name" value="RdRP"/>
    <property type="match status" value="1"/>
</dbReference>
<keyword evidence="1" id="KW-0548">Nucleotidyltransferase</keyword>
<keyword evidence="1" id="KW-0808">Transferase</keyword>
<dbReference type="GO" id="GO:0003723">
    <property type="term" value="F:RNA binding"/>
    <property type="evidence" value="ECO:0007669"/>
    <property type="project" value="UniProtKB-KW"/>
</dbReference>
<dbReference type="Pfam" id="PF25358">
    <property type="entry name" value="PH_fung_RdRP"/>
    <property type="match status" value="1"/>
</dbReference>
<dbReference type="InterPro" id="IPR007855">
    <property type="entry name" value="RDRP"/>
</dbReference>
<dbReference type="AlphaFoldDB" id="A0A8H3VI20"/>
<dbReference type="GO" id="GO:0030422">
    <property type="term" value="P:siRNA processing"/>
    <property type="evidence" value="ECO:0007669"/>
    <property type="project" value="TreeGrafter"/>
</dbReference>
<dbReference type="OrthoDB" id="6513042at2759"/>
<keyword evidence="1" id="KW-0696">RNA-directed RNA polymerase</keyword>
<evidence type="ECO:0000259" key="3">
    <source>
        <dbReference type="Pfam" id="PF25358"/>
    </source>
</evidence>
<evidence type="ECO:0000313" key="4">
    <source>
        <dbReference type="EMBL" id="KAE9988146.1"/>
    </source>
</evidence>
<dbReference type="EMBL" id="WNWR01000218">
    <property type="protein sequence ID" value="KAE9988146.1"/>
    <property type="molecule type" value="Genomic_DNA"/>
</dbReference>
<dbReference type="EC" id="2.7.7.48" evidence="1"/>
<dbReference type="Proteomes" id="UP000447873">
    <property type="component" value="Unassembled WGS sequence"/>
</dbReference>
<keyword evidence="1" id="KW-0694">RNA-binding</keyword>
<name>A0A8H3VI20_VENIN</name>
<comment type="catalytic activity">
    <reaction evidence="1">
        <text>RNA(n) + a ribonucleoside 5'-triphosphate = RNA(n+1) + diphosphate</text>
        <dbReference type="Rhea" id="RHEA:21248"/>
        <dbReference type="Rhea" id="RHEA-COMP:14527"/>
        <dbReference type="Rhea" id="RHEA-COMP:17342"/>
        <dbReference type="ChEBI" id="CHEBI:33019"/>
        <dbReference type="ChEBI" id="CHEBI:61557"/>
        <dbReference type="ChEBI" id="CHEBI:140395"/>
        <dbReference type="EC" id="2.7.7.48"/>
    </reaction>
</comment>
<evidence type="ECO:0000313" key="7">
    <source>
        <dbReference type="Proteomes" id="UP000490939"/>
    </source>
</evidence>
<feature type="domain" description="RDRP core" evidence="2">
    <location>
        <begin position="380"/>
        <end position="981"/>
    </location>
</feature>
<dbReference type="PANTHER" id="PTHR23079:SF17">
    <property type="entry name" value="RNA-DEPENDENT RNA POLYMERASE"/>
    <property type="match status" value="1"/>
</dbReference>
<evidence type="ECO:0000256" key="1">
    <source>
        <dbReference type="RuleBase" id="RU363098"/>
    </source>
</evidence>
<dbReference type="EMBL" id="WNWS01000003">
    <property type="protein sequence ID" value="KAE9988870.1"/>
    <property type="molecule type" value="Genomic_DNA"/>
</dbReference>
<proteinExistence type="inferred from homology"/>